<dbReference type="EMBL" id="DRBS01000028">
    <property type="protein sequence ID" value="HDD43363.1"/>
    <property type="molecule type" value="Genomic_DNA"/>
</dbReference>
<dbReference type="PANTHER" id="PTHR30433:SF2">
    <property type="entry name" value="MOTILITY PROTEIN A"/>
    <property type="match status" value="1"/>
</dbReference>
<keyword evidence="7 9" id="KW-1133">Transmembrane helix</keyword>
<dbReference type="GO" id="GO:0071978">
    <property type="term" value="P:bacterial-type flagellum-dependent swarming motility"/>
    <property type="evidence" value="ECO:0007669"/>
    <property type="project" value="InterPro"/>
</dbReference>
<evidence type="ECO:0000256" key="2">
    <source>
        <dbReference type="ARBA" id="ARBA00008038"/>
    </source>
</evidence>
<comment type="subcellular location">
    <subcellularLocation>
        <location evidence="1">Cell membrane</location>
        <topology evidence="1">Multi-pass membrane protein</topology>
    </subcellularLocation>
</comment>
<feature type="transmembrane region" description="Helical" evidence="9">
    <location>
        <begin position="180"/>
        <end position="202"/>
    </location>
</feature>
<dbReference type="InterPro" id="IPR000540">
    <property type="entry name" value="Flag_MotA_CS"/>
</dbReference>
<sequence>MDIATILGIISAFGLMIAAILQGSGLTLFIDIPSVLIVAGGTIGATLIDFPLKEVFRAVKVAKNAFFNKLEVPTEYVRLLVSFAERARKEGILALEAETEKIDNPFLKKGLQMLVDGFEPRVIEDTLGKEIDYLKERHKLGADIFTAMGTFSPAMGMIGTLIGLVQMLQNMSDPSSIGPAMAVALITTFYGAVLANVVFLPISGKLQVLSKYECLIKEMILEGILAISEGLNPRIVEQKLHVYLEPRLRALTEKKGE</sequence>
<keyword evidence="3" id="KW-0813">Transport</keyword>
<evidence type="ECO:0000256" key="6">
    <source>
        <dbReference type="ARBA" id="ARBA00022779"/>
    </source>
</evidence>
<comment type="similarity">
    <text evidence="2">Belongs to the MotA family.</text>
</comment>
<keyword evidence="4" id="KW-1003">Cell membrane</keyword>
<evidence type="ECO:0000256" key="4">
    <source>
        <dbReference type="ARBA" id="ARBA00022475"/>
    </source>
</evidence>
<evidence type="ECO:0000256" key="5">
    <source>
        <dbReference type="ARBA" id="ARBA00022692"/>
    </source>
</evidence>
<dbReference type="PANTHER" id="PTHR30433">
    <property type="entry name" value="CHEMOTAXIS PROTEIN MOTA"/>
    <property type="match status" value="1"/>
</dbReference>
<dbReference type="GO" id="GO:0005886">
    <property type="term" value="C:plasma membrane"/>
    <property type="evidence" value="ECO:0007669"/>
    <property type="project" value="UniProtKB-SubCell"/>
</dbReference>
<gene>
    <name evidence="11" type="ORF">ENG63_00675</name>
</gene>
<keyword evidence="8 9" id="KW-0472">Membrane</keyword>
<evidence type="ECO:0000313" key="11">
    <source>
        <dbReference type="EMBL" id="HDD43363.1"/>
    </source>
</evidence>
<evidence type="ECO:0000256" key="1">
    <source>
        <dbReference type="ARBA" id="ARBA00004651"/>
    </source>
</evidence>
<protein>
    <submittedName>
        <fullName evidence="11">Motility protein A</fullName>
    </submittedName>
</protein>
<feature type="domain" description="MotA/TolQ/ExbB proton channel" evidence="10">
    <location>
        <begin position="99"/>
        <end position="215"/>
    </location>
</feature>
<dbReference type="PROSITE" id="PS01307">
    <property type="entry name" value="MOTA"/>
    <property type="match status" value="1"/>
</dbReference>
<dbReference type="Proteomes" id="UP000886289">
    <property type="component" value="Unassembled WGS sequence"/>
</dbReference>
<keyword evidence="6" id="KW-0283">Flagellar rotation</keyword>
<evidence type="ECO:0000256" key="7">
    <source>
        <dbReference type="ARBA" id="ARBA00022989"/>
    </source>
</evidence>
<dbReference type="GO" id="GO:0006935">
    <property type="term" value="P:chemotaxis"/>
    <property type="evidence" value="ECO:0007669"/>
    <property type="project" value="InterPro"/>
</dbReference>
<organism evidence="11">
    <name type="scientific">Desulfofervidus auxilii</name>
    <dbReference type="NCBI Taxonomy" id="1621989"/>
    <lineage>
        <taxon>Bacteria</taxon>
        <taxon>Pseudomonadati</taxon>
        <taxon>Thermodesulfobacteriota</taxon>
        <taxon>Candidatus Desulfofervidia</taxon>
        <taxon>Candidatus Desulfofervidales</taxon>
        <taxon>Candidatus Desulfofervidaceae</taxon>
        <taxon>Candidatus Desulfofervidus</taxon>
    </lineage>
</organism>
<comment type="caution">
    <text evidence="11">The sequence shown here is derived from an EMBL/GenBank/DDBJ whole genome shotgun (WGS) entry which is preliminary data.</text>
</comment>
<evidence type="ECO:0000256" key="9">
    <source>
        <dbReference type="SAM" id="Phobius"/>
    </source>
</evidence>
<evidence type="ECO:0000256" key="3">
    <source>
        <dbReference type="ARBA" id="ARBA00022448"/>
    </source>
</evidence>
<feature type="transmembrane region" description="Helical" evidence="9">
    <location>
        <begin position="144"/>
        <end position="168"/>
    </location>
</feature>
<proteinExistence type="inferred from homology"/>
<evidence type="ECO:0000259" key="10">
    <source>
        <dbReference type="Pfam" id="PF01618"/>
    </source>
</evidence>
<reference evidence="11" key="1">
    <citation type="journal article" date="2020" name="mSystems">
        <title>Genome- and Community-Level Interaction Insights into Carbon Utilization and Element Cycling Functions of Hydrothermarchaeota in Hydrothermal Sediment.</title>
        <authorList>
            <person name="Zhou Z."/>
            <person name="Liu Y."/>
            <person name="Xu W."/>
            <person name="Pan J."/>
            <person name="Luo Z.H."/>
            <person name="Li M."/>
        </authorList>
    </citation>
    <scope>NUCLEOTIDE SEQUENCE [LARGE SCALE GENOMIC DNA]</scope>
    <source>
        <strain evidence="11">HyVt-233</strain>
    </source>
</reference>
<dbReference type="InterPro" id="IPR047055">
    <property type="entry name" value="MotA-like"/>
</dbReference>
<dbReference type="AlphaFoldDB" id="A0A7C0U1J0"/>
<dbReference type="InterPro" id="IPR002898">
    <property type="entry name" value="MotA_ExbB_proton_chnl"/>
</dbReference>
<feature type="transmembrane region" description="Helical" evidence="9">
    <location>
        <begin position="28"/>
        <end position="50"/>
    </location>
</feature>
<name>A0A7C0U1J0_DESA2</name>
<keyword evidence="5 9" id="KW-0812">Transmembrane</keyword>
<dbReference type="Pfam" id="PF01618">
    <property type="entry name" value="MotA_ExbB"/>
    <property type="match status" value="1"/>
</dbReference>
<evidence type="ECO:0000256" key="8">
    <source>
        <dbReference type="ARBA" id="ARBA00023136"/>
    </source>
</evidence>
<accession>A0A7C0U1J0</accession>